<feature type="binding site" evidence="10 14">
    <location>
        <position position="67"/>
    </location>
    <ligand>
        <name>substrate</name>
    </ligand>
</feature>
<comment type="cofactor">
    <cofactor evidence="2">
        <name>Mn(2+)</name>
        <dbReference type="ChEBI" id="CHEBI:29035"/>
    </cofactor>
</comment>
<dbReference type="GO" id="GO:0004750">
    <property type="term" value="F:D-ribulose-phosphate 3-epimerase activity"/>
    <property type="evidence" value="ECO:0007669"/>
    <property type="project" value="UniProtKB-UniRule"/>
</dbReference>
<dbReference type="CDD" id="cd00429">
    <property type="entry name" value="RPE"/>
    <property type="match status" value="1"/>
</dbReference>
<reference evidence="15" key="2">
    <citation type="journal article" date="2021" name="PeerJ">
        <title>Extensive microbial diversity within the chicken gut microbiome revealed by metagenomics and culture.</title>
        <authorList>
            <person name="Gilroy R."/>
            <person name="Ravi A."/>
            <person name="Getino M."/>
            <person name="Pursley I."/>
            <person name="Horton D.L."/>
            <person name="Alikhan N.F."/>
            <person name="Baker D."/>
            <person name="Gharbi K."/>
            <person name="Hall N."/>
            <person name="Watson M."/>
            <person name="Adriaenssens E.M."/>
            <person name="Foster-Nyarko E."/>
            <person name="Jarju S."/>
            <person name="Secka A."/>
            <person name="Antonio M."/>
            <person name="Oren A."/>
            <person name="Chaudhuri R.R."/>
            <person name="La Ragione R."/>
            <person name="Hildebrand F."/>
            <person name="Pallen M.J."/>
        </authorList>
    </citation>
    <scope>NUCLEOTIDE SEQUENCE</scope>
    <source>
        <strain evidence="15">23406</strain>
    </source>
</reference>
<comment type="caution">
    <text evidence="10">Lacks conserved residue(s) required for the propagation of feature annotation.</text>
</comment>
<dbReference type="NCBIfam" id="NF004076">
    <property type="entry name" value="PRK05581.1-4"/>
    <property type="match status" value="1"/>
</dbReference>
<evidence type="ECO:0000256" key="1">
    <source>
        <dbReference type="ARBA" id="ARBA00001782"/>
    </source>
</evidence>
<evidence type="ECO:0000313" key="15">
    <source>
        <dbReference type="EMBL" id="HIU99634.1"/>
    </source>
</evidence>
<dbReference type="InterPro" id="IPR000056">
    <property type="entry name" value="Ribul_P_3_epim-like"/>
</dbReference>
<evidence type="ECO:0000256" key="7">
    <source>
        <dbReference type="ARBA" id="ARBA00013188"/>
    </source>
</evidence>
<name>A0A9D1SWU3_9FIRM</name>
<evidence type="ECO:0000256" key="9">
    <source>
        <dbReference type="ARBA" id="ARBA00023235"/>
    </source>
</evidence>
<reference evidence="15" key="1">
    <citation type="submission" date="2020-10" db="EMBL/GenBank/DDBJ databases">
        <authorList>
            <person name="Gilroy R."/>
        </authorList>
    </citation>
    <scope>NUCLEOTIDE SEQUENCE</scope>
    <source>
        <strain evidence="15">23406</strain>
    </source>
</reference>
<dbReference type="SUPFAM" id="SSF51366">
    <property type="entry name" value="Ribulose-phoshate binding barrel"/>
    <property type="match status" value="1"/>
</dbReference>
<dbReference type="NCBIfam" id="TIGR01163">
    <property type="entry name" value="rpe"/>
    <property type="match status" value="1"/>
</dbReference>
<proteinExistence type="inferred from homology"/>
<evidence type="ECO:0000256" key="10">
    <source>
        <dbReference type="HAMAP-Rule" id="MF_02227"/>
    </source>
</evidence>
<dbReference type="Pfam" id="PF00834">
    <property type="entry name" value="Ribul_P_3_epim"/>
    <property type="match status" value="1"/>
</dbReference>
<dbReference type="InterPro" id="IPR013785">
    <property type="entry name" value="Aldolase_TIM"/>
</dbReference>
<keyword evidence="8 10" id="KW-0479">Metal-binding</keyword>
<dbReference type="GO" id="GO:0019323">
    <property type="term" value="P:pentose catabolic process"/>
    <property type="evidence" value="ECO:0007669"/>
    <property type="project" value="UniProtKB-UniRule"/>
</dbReference>
<organism evidence="15 16">
    <name type="scientific">Candidatus Stercoripulliclostridium merdipullorum</name>
    <dbReference type="NCBI Taxonomy" id="2840952"/>
    <lineage>
        <taxon>Bacteria</taxon>
        <taxon>Bacillati</taxon>
        <taxon>Bacillota</taxon>
        <taxon>Clostridia</taxon>
        <taxon>Eubacteriales</taxon>
        <taxon>Candidatus Stercoripulliclostridium</taxon>
    </lineage>
</organism>
<comment type="cofactor">
    <cofactor evidence="4">
        <name>Zn(2+)</name>
        <dbReference type="ChEBI" id="CHEBI:29105"/>
    </cofactor>
</comment>
<comment type="cofactor">
    <cofactor evidence="3">
        <name>Co(2+)</name>
        <dbReference type="ChEBI" id="CHEBI:48828"/>
    </cofactor>
</comment>
<feature type="active site" description="Proton acceptor" evidence="10 12">
    <location>
        <position position="36"/>
    </location>
</feature>
<comment type="caution">
    <text evidence="15">The sequence shown here is derived from an EMBL/GenBank/DDBJ whole genome shotgun (WGS) entry which is preliminary data.</text>
</comment>
<keyword evidence="13" id="KW-0170">Cobalt</keyword>
<dbReference type="GO" id="GO:0005737">
    <property type="term" value="C:cytoplasm"/>
    <property type="evidence" value="ECO:0007669"/>
    <property type="project" value="UniProtKB-ARBA"/>
</dbReference>
<evidence type="ECO:0000256" key="3">
    <source>
        <dbReference type="ARBA" id="ARBA00001941"/>
    </source>
</evidence>
<feature type="binding site" evidence="10 14">
    <location>
        <position position="9"/>
    </location>
    <ligand>
        <name>substrate</name>
    </ligand>
</feature>
<evidence type="ECO:0000256" key="2">
    <source>
        <dbReference type="ARBA" id="ARBA00001936"/>
    </source>
</evidence>
<accession>A0A9D1SWU3</accession>
<dbReference type="EC" id="5.1.3.1" evidence="7 10"/>
<dbReference type="GO" id="GO:0006098">
    <property type="term" value="P:pentose-phosphate shunt"/>
    <property type="evidence" value="ECO:0007669"/>
    <property type="project" value="UniProtKB-UniRule"/>
</dbReference>
<feature type="binding site" evidence="10 13">
    <location>
        <position position="67"/>
    </location>
    <ligand>
        <name>a divalent metal cation</name>
        <dbReference type="ChEBI" id="CHEBI:60240"/>
    </ligand>
</feature>
<evidence type="ECO:0000256" key="8">
    <source>
        <dbReference type="ARBA" id="ARBA00022723"/>
    </source>
</evidence>
<feature type="binding site" evidence="14">
    <location>
        <position position="178"/>
    </location>
    <ligand>
        <name>substrate</name>
    </ligand>
</feature>
<comment type="similarity">
    <text evidence="6 10 11">Belongs to the ribulose-phosphate 3-epimerase family.</text>
</comment>
<evidence type="ECO:0000256" key="12">
    <source>
        <dbReference type="PIRSR" id="PIRSR001461-1"/>
    </source>
</evidence>
<keyword evidence="9 10" id="KW-0413">Isomerase</keyword>
<comment type="cofactor">
    <cofactor evidence="10 13">
        <name>a divalent metal cation</name>
        <dbReference type="ChEBI" id="CHEBI:60240"/>
    </cofactor>
    <text evidence="10 13">Binds 1 divalent metal cation per subunit.</text>
</comment>
<dbReference type="InterPro" id="IPR011060">
    <property type="entry name" value="RibuloseP-bd_barrel"/>
</dbReference>
<evidence type="ECO:0000256" key="4">
    <source>
        <dbReference type="ARBA" id="ARBA00001947"/>
    </source>
</evidence>
<dbReference type="EMBL" id="DVOH01000010">
    <property type="protein sequence ID" value="HIU99634.1"/>
    <property type="molecule type" value="Genomic_DNA"/>
</dbReference>
<keyword evidence="13" id="KW-0464">Manganese</keyword>
<feature type="binding site" evidence="14">
    <location>
        <begin position="143"/>
        <end position="146"/>
    </location>
    <ligand>
        <name>substrate</name>
    </ligand>
</feature>
<feature type="active site" description="Proton donor" evidence="10 12">
    <location>
        <position position="176"/>
    </location>
</feature>
<dbReference type="Gene3D" id="3.20.20.70">
    <property type="entry name" value="Aldolase class I"/>
    <property type="match status" value="1"/>
</dbReference>
<feature type="binding site" evidence="10 13">
    <location>
        <position position="176"/>
    </location>
    <ligand>
        <name>a divalent metal cation</name>
        <dbReference type="ChEBI" id="CHEBI:60240"/>
    </ligand>
</feature>
<keyword evidence="10 11" id="KW-0119">Carbohydrate metabolism</keyword>
<evidence type="ECO:0000256" key="5">
    <source>
        <dbReference type="ARBA" id="ARBA00001954"/>
    </source>
</evidence>
<dbReference type="InterPro" id="IPR026019">
    <property type="entry name" value="Ribul_P_3_epim"/>
</dbReference>
<dbReference type="PANTHER" id="PTHR11749">
    <property type="entry name" value="RIBULOSE-5-PHOSPHATE-3-EPIMERASE"/>
    <property type="match status" value="1"/>
</dbReference>
<keyword evidence="13" id="KW-0862">Zinc</keyword>
<protein>
    <recommendedName>
        <fullName evidence="7 10">Ribulose-phosphate 3-epimerase</fullName>
        <ecNumber evidence="7 10">5.1.3.1</ecNumber>
    </recommendedName>
</protein>
<evidence type="ECO:0000256" key="6">
    <source>
        <dbReference type="ARBA" id="ARBA00009541"/>
    </source>
</evidence>
<dbReference type="GO" id="GO:0046872">
    <property type="term" value="F:metal ion binding"/>
    <property type="evidence" value="ECO:0007669"/>
    <property type="project" value="UniProtKB-UniRule"/>
</dbReference>
<feature type="binding site" evidence="10 13">
    <location>
        <position position="34"/>
    </location>
    <ligand>
        <name>a divalent metal cation</name>
        <dbReference type="ChEBI" id="CHEBI:60240"/>
    </ligand>
</feature>
<gene>
    <name evidence="10 15" type="primary">rpe</name>
    <name evidence="15" type="ORF">IAB14_00805</name>
</gene>
<evidence type="ECO:0000256" key="14">
    <source>
        <dbReference type="PIRSR" id="PIRSR001461-3"/>
    </source>
</evidence>
<dbReference type="Proteomes" id="UP000886891">
    <property type="component" value="Unassembled WGS sequence"/>
</dbReference>
<evidence type="ECO:0000313" key="16">
    <source>
        <dbReference type="Proteomes" id="UP000886891"/>
    </source>
</evidence>
<evidence type="ECO:0000256" key="11">
    <source>
        <dbReference type="PIRNR" id="PIRNR001461"/>
    </source>
</evidence>
<comment type="function">
    <text evidence="10">Catalyzes the reversible epimerization of D-ribulose 5-phosphate to D-xylulose 5-phosphate.</text>
</comment>
<feature type="binding site" evidence="10 14">
    <location>
        <begin position="198"/>
        <end position="199"/>
    </location>
    <ligand>
        <name>substrate</name>
    </ligand>
</feature>
<evidence type="ECO:0000256" key="13">
    <source>
        <dbReference type="PIRSR" id="PIRSR001461-2"/>
    </source>
</evidence>
<dbReference type="AlphaFoldDB" id="A0A9D1SWU3"/>
<dbReference type="FunFam" id="3.20.20.70:FF:000004">
    <property type="entry name" value="Ribulose-phosphate 3-epimerase"/>
    <property type="match status" value="1"/>
</dbReference>
<dbReference type="PIRSF" id="PIRSF001461">
    <property type="entry name" value="RPE"/>
    <property type="match status" value="1"/>
</dbReference>
<dbReference type="HAMAP" id="MF_02227">
    <property type="entry name" value="RPE"/>
    <property type="match status" value="1"/>
</dbReference>
<sequence>MTKYLVSPSILSGDFADMGSSVKAIERWGGDLVHCDVMDGVYVKNLTFGMPMIAALRKVTTLPLDVHLMITEPERYVEEFVKAGADIVTFHVEASKDPLKTLRKIRSLGCKGGIVFNPDIPFEGYEYLADESDMILVMSVYAGKGGQSFIPETLDKVRAIRNYLTQKGLNVPIEIDGGVNEQNAAACREAGVTVLVAGSSVYKSDDPARTIRILQGLNGSSGQES</sequence>
<comment type="cofactor">
    <cofactor evidence="5">
        <name>Fe(2+)</name>
        <dbReference type="ChEBI" id="CHEBI:29033"/>
    </cofactor>
</comment>
<comment type="pathway">
    <text evidence="10">Carbohydrate degradation.</text>
</comment>
<feature type="binding site" evidence="10 13">
    <location>
        <position position="36"/>
    </location>
    <ligand>
        <name>a divalent metal cation</name>
        <dbReference type="ChEBI" id="CHEBI:60240"/>
    </ligand>
</feature>
<comment type="catalytic activity">
    <reaction evidence="1 10 11">
        <text>D-ribulose 5-phosphate = D-xylulose 5-phosphate</text>
        <dbReference type="Rhea" id="RHEA:13677"/>
        <dbReference type="ChEBI" id="CHEBI:57737"/>
        <dbReference type="ChEBI" id="CHEBI:58121"/>
        <dbReference type="EC" id="5.1.3.1"/>
    </reaction>
</comment>
<feature type="binding site" evidence="10">
    <location>
        <begin position="176"/>
        <end position="178"/>
    </location>
    <ligand>
        <name>substrate</name>
    </ligand>
</feature>